<dbReference type="eggNOG" id="COG0457">
    <property type="taxonomic scope" value="Bacteria"/>
</dbReference>
<dbReference type="Gene3D" id="3.30.457.10">
    <property type="entry name" value="Copper amine oxidase-like, N-terminal domain"/>
    <property type="match status" value="1"/>
</dbReference>
<feature type="signal peptide" evidence="1">
    <location>
        <begin position="1"/>
        <end position="20"/>
    </location>
</feature>
<name>F1T863_9FIRM</name>
<evidence type="ECO:0000259" key="2">
    <source>
        <dbReference type="Pfam" id="PF07833"/>
    </source>
</evidence>
<comment type="caution">
    <text evidence="3">The sequence shown here is derived from an EMBL/GenBank/DDBJ whole genome shotgun (WGS) entry which is preliminary data.</text>
</comment>
<reference evidence="3" key="2">
    <citation type="submission" date="2011-01" db="EMBL/GenBank/DDBJ databases">
        <title>The Non-contiguous Finished genome of Clostridium papyrosolvens.</title>
        <authorList>
            <person name="Lucas S."/>
            <person name="Copeland A."/>
            <person name="Lapidus A."/>
            <person name="Cheng J.-F."/>
            <person name="Goodwin L."/>
            <person name="Pitluck S."/>
            <person name="Misra M."/>
            <person name="Chertkov O."/>
            <person name="Detter J.C."/>
            <person name="Han C."/>
            <person name="Tapia R."/>
            <person name="Land M."/>
            <person name="Hauser L."/>
            <person name="Kyrpides N."/>
            <person name="Ivanova N."/>
            <person name="Pagani I."/>
            <person name="Mouttaki H."/>
            <person name="He Z."/>
            <person name="Zhou J."/>
            <person name="Hemme C.L."/>
            <person name="Woyke T."/>
        </authorList>
    </citation>
    <scope>NUCLEOTIDE SEQUENCE [LARGE SCALE GENOMIC DNA]</scope>
    <source>
        <strain evidence="3">DSM 2782</strain>
    </source>
</reference>
<proteinExistence type="predicted"/>
<keyword evidence="4" id="KW-1185">Reference proteome</keyword>
<dbReference type="STRING" id="588581.Cpap_4103"/>
<gene>
    <name evidence="3" type="ORF">Cpap_4103</name>
</gene>
<feature type="domain" description="Copper amine oxidase-like N-terminal" evidence="2">
    <location>
        <begin position="32"/>
        <end position="135"/>
    </location>
</feature>
<dbReference type="Proteomes" id="UP000003860">
    <property type="component" value="Unassembled WGS sequence"/>
</dbReference>
<dbReference type="InterPro" id="IPR011990">
    <property type="entry name" value="TPR-like_helical_dom_sf"/>
</dbReference>
<protein>
    <submittedName>
        <fullName evidence="3">Copper amine oxidase-like domain-containing protein</fullName>
    </submittedName>
</protein>
<feature type="chain" id="PRO_5039306307" evidence="1">
    <location>
        <begin position="21"/>
        <end position="460"/>
    </location>
</feature>
<evidence type="ECO:0000256" key="1">
    <source>
        <dbReference type="SAM" id="SignalP"/>
    </source>
</evidence>
<dbReference type="Gene3D" id="1.25.40.10">
    <property type="entry name" value="Tetratricopeptide repeat domain"/>
    <property type="match status" value="2"/>
</dbReference>
<dbReference type="SUPFAM" id="SSF48452">
    <property type="entry name" value="TPR-like"/>
    <property type="match status" value="2"/>
</dbReference>
<keyword evidence="1" id="KW-0732">Signal</keyword>
<dbReference type="AlphaFoldDB" id="F1T863"/>
<dbReference type="RefSeq" id="WP_004616548.1">
    <property type="nucleotide sequence ID" value="NZ_ACXX02000001.1"/>
</dbReference>
<dbReference type="Pfam" id="PF07833">
    <property type="entry name" value="Cu_amine_oxidN1"/>
    <property type="match status" value="1"/>
</dbReference>
<dbReference type="SUPFAM" id="SSF55383">
    <property type="entry name" value="Copper amine oxidase, domain N"/>
    <property type="match status" value="1"/>
</dbReference>
<reference evidence="3" key="1">
    <citation type="submission" date="2009-07" db="EMBL/GenBank/DDBJ databases">
        <authorList>
            <consortium name="US DOE Joint Genome Institute (JGI-PGF)"/>
            <person name="Lucas S."/>
            <person name="Copeland A."/>
            <person name="Lapidus A."/>
            <person name="Glavina del Rio T."/>
            <person name="Tice H."/>
            <person name="Bruce D."/>
            <person name="Goodwin L."/>
            <person name="Pitluck S."/>
            <person name="Larimer F."/>
            <person name="Land M.L."/>
            <person name="Mouttaki H."/>
            <person name="He Z."/>
            <person name="Zhou J."/>
            <person name="Hemme C.L."/>
        </authorList>
    </citation>
    <scope>NUCLEOTIDE SEQUENCE</scope>
    <source>
        <strain evidence="3">DSM 2782</strain>
    </source>
</reference>
<sequence>MKEKLLLMIITLLLTTGAGAVKANAENIHTVQTPSFDFEAKPIIINKEPFIPIKPVLEALGWKITWDSKNKTVQAQKAESTLVIKIGSNIAILNKTYVLQNSPPVIINGISYVSSRFVAQEFGTKVRWDRKENLIVLSNRDTGNINVSGQGNIIIAGDGLIVNIFEPYGIETVYDQIDDADVLLCAKKPEEAIEKYKNILENISEKETPIIYSHVTNNMGNAYSILAEFRDAQKNSQNAISSYTNALRNYSSDKRSKNYFITLSNLANAYFNSWEATGKNADLTAASKIYSEIQKSDYLNDTCVESALTDYNTGMVNYSLGKNQMAVKSFIKAQNKYLILLKKVNKEENGEMWALLQYNLGNVCKSLSLITDKEKNADSAECAYEEALTVMTVESYPLEYAQLHKYMGDIYKVLSGLDNNKRKYILRAIEEYTESLKIYTPDEYPVCNKQINAELKTLIH</sequence>
<evidence type="ECO:0000313" key="3">
    <source>
        <dbReference type="EMBL" id="EGD49661.1"/>
    </source>
</evidence>
<dbReference type="InterPro" id="IPR036582">
    <property type="entry name" value="Mao_N_sf"/>
</dbReference>
<evidence type="ECO:0000313" key="4">
    <source>
        <dbReference type="Proteomes" id="UP000003860"/>
    </source>
</evidence>
<dbReference type="InterPro" id="IPR012854">
    <property type="entry name" value="Cu_amine_oxidase-like_N"/>
</dbReference>
<dbReference type="OrthoDB" id="1737181at2"/>
<dbReference type="EMBL" id="ACXX02000001">
    <property type="protein sequence ID" value="EGD49661.1"/>
    <property type="molecule type" value="Genomic_DNA"/>
</dbReference>
<organism evidence="3 4">
    <name type="scientific">Ruminiclostridium papyrosolvens DSM 2782</name>
    <dbReference type="NCBI Taxonomy" id="588581"/>
    <lineage>
        <taxon>Bacteria</taxon>
        <taxon>Bacillati</taxon>
        <taxon>Bacillota</taxon>
        <taxon>Clostridia</taxon>
        <taxon>Eubacteriales</taxon>
        <taxon>Oscillospiraceae</taxon>
        <taxon>Ruminiclostridium</taxon>
    </lineage>
</organism>
<dbReference type="eggNOG" id="COG3858">
    <property type="taxonomic scope" value="Bacteria"/>
</dbReference>
<accession>F1T863</accession>